<dbReference type="SUPFAM" id="SSF54427">
    <property type="entry name" value="NTF2-like"/>
    <property type="match status" value="1"/>
</dbReference>
<evidence type="ECO:0000313" key="2">
    <source>
        <dbReference type="EMBL" id="MXV51779.1"/>
    </source>
</evidence>
<accession>A0A7K1YCF9</accession>
<proteinExistence type="predicted"/>
<dbReference type="InterPro" id="IPR032710">
    <property type="entry name" value="NTF2-like_dom_sf"/>
</dbReference>
<protein>
    <submittedName>
        <fullName evidence="2">DUF4440 domain-containing protein</fullName>
    </submittedName>
</protein>
<dbReference type="AlphaFoldDB" id="A0A7K1YCF9"/>
<dbReference type="Gene3D" id="3.10.450.50">
    <property type="match status" value="2"/>
</dbReference>
<dbReference type="EMBL" id="WVHT01000005">
    <property type="protein sequence ID" value="MXV51779.1"/>
    <property type="molecule type" value="Genomic_DNA"/>
</dbReference>
<organism evidence="2 3">
    <name type="scientific">Hufsiella arboris</name>
    <dbReference type="NCBI Taxonomy" id="2695275"/>
    <lineage>
        <taxon>Bacteria</taxon>
        <taxon>Pseudomonadati</taxon>
        <taxon>Bacteroidota</taxon>
        <taxon>Sphingobacteriia</taxon>
        <taxon>Sphingobacteriales</taxon>
        <taxon>Sphingobacteriaceae</taxon>
        <taxon>Hufsiella</taxon>
    </lineage>
</organism>
<keyword evidence="1" id="KW-0732">Signal</keyword>
<sequence>MKLFFSLLVIILPSAGLLAQTTDKVSQLVSQENYFAALVKEKGIKKGFLSVSDNESVIFRPGPVKLQEYFKDKPADSAILQWEPVFAKISKSNDWGFTSGWGIYKQSDTSKAYYSDYLSVWKRNEKGVWKLALDCGVSHRKPTKEPQLTFVNPTGERFIHQHSDARLKQREDIVLSSDQLYATILKADNKIAHNEFLTDETRLLFEGQEPIIGKKAVEAFWAKQPFRLNTQPVKADRAYSGELAYTYGTATTTNIKTGKIIKYNYLRIWEVQPGFEWNVIFEVFMPAS</sequence>
<keyword evidence="3" id="KW-1185">Reference proteome</keyword>
<dbReference type="Proteomes" id="UP000466586">
    <property type="component" value="Unassembled WGS sequence"/>
</dbReference>
<comment type="caution">
    <text evidence="2">The sequence shown here is derived from an EMBL/GenBank/DDBJ whole genome shotgun (WGS) entry which is preliminary data.</text>
</comment>
<evidence type="ECO:0000313" key="3">
    <source>
        <dbReference type="Proteomes" id="UP000466586"/>
    </source>
</evidence>
<dbReference type="RefSeq" id="WP_160844957.1">
    <property type="nucleotide sequence ID" value="NZ_WVHT01000005.1"/>
</dbReference>
<reference evidence="2 3" key="1">
    <citation type="submission" date="2019-11" db="EMBL/GenBank/DDBJ databases">
        <title>Pedobacter sp. HMF7647 Genome sequencing and assembly.</title>
        <authorList>
            <person name="Kang H."/>
            <person name="Kim H."/>
            <person name="Joh K."/>
        </authorList>
    </citation>
    <scope>NUCLEOTIDE SEQUENCE [LARGE SCALE GENOMIC DNA]</scope>
    <source>
        <strain evidence="2 3">HMF7647</strain>
    </source>
</reference>
<gene>
    <name evidence="2" type="ORF">GS399_12410</name>
</gene>
<feature type="signal peptide" evidence="1">
    <location>
        <begin position="1"/>
        <end position="19"/>
    </location>
</feature>
<feature type="chain" id="PRO_5029896552" evidence="1">
    <location>
        <begin position="20"/>
        <end position="288"/>
    </location>
</feature>
<evidence type="ECO:0000256" key="1">
    <source>
        <dbReference type="SAM" id="SignalP"/>
    </source>
</evidence>
<name>A0A7K1YCF9_9SPHI</name>